<dbReference type="PIRSF" id="PIRSF002070">
    <property type="entry name" value="SSB"/>
    <property type="match status" value="1"/>
</dbReference>
<evidence type="ECO:0000313" key="4">
    <source>
        <dbReference type="EMBL" id="WZL76931.1"/>
    </source>
</evidence>
<dbReference type="PANTHER" id="PTHR10302:SF27">
    <property type="entry name" value="SINGLE-STRANDED DNA-BINDING PROTEIN"/>
    <property type="match status" value="1"/>
</dbReference>
<comment type="subunit">
    <text evidence="2">Homotetramer.</text>
</comment>
<evidence type="ECO:0000256" key="1">
    <source>
        <dbReference type="ARBA" id="ARBA00023125"/>
    </source>
</evidence>
<evidence type="ECO:0000256" key="2">
    <source>
        <dbReference type="HAMAP-Rule" id="MF_00984"/>
    </source>
</evidence>
<evidence type="ECO:0000313" key="5">
    <source>
        <dbReference type="Proteomes" id="UP001461341"/>
    </source>
</evidence>
<dbReference type="EMBL" id="CP121689">
    <property type="protein sequence ID" value="WZL76931.1"/>
    <property type="molecule type" value="Genomic_DNA"/>
</dbReference>
<dbReference type="NCBIfam" id="TIGR00621">
    <property type="entry name" value="ssb"/>
    <property type="match status" value="1"/>
</dbReference>
<proteinExistence type="inferred from homology"/>
<dbReference type="GO" id="GO:0003677">
    <property type="term" value="F:DNA binding"/>
    <property type="evidence" value="ECO:0007669"/>
    <property type="project" value="UniProtKB-KW"/>
</dbReference>
<dbReference type="Proteomes" id="UP001461341">
    <property type="component" value="Chromosome"/>
</dbReference>
<comment type="caution">
    <text evidence="2">Lacks conserved residue(s) required for the propagation of feature annotation.</text>
</comment>
<dbReference type="PANTHER" id="PTHR10302">
    <property type="entry name" value="SINGLE-STRANDED DNA-BINDING PROTEIN"/>
    <property type="match status" value="1"/>
</dbReference>
<keyword evidence="1 2" id="KW-0238">DNA-binding</keyword>
<dbReference type="SUPFAM" id="SSF50249">
    <property type="entry name" value="Nucleic acid-binding proteins"/>
    <property type="match status" value="1"/>
</dbReference>
<gene>
    <name evidence="4" type="ORF">QBE54_04165</name>
</gene>
<keyword evidence="5" id="KW-1185">Reference proteome</keyword>
<sequence>MSQPTLNRVFLIGYLTQKPVLRYVPSGTPVTSFPLGVYRGYTSEDGKEILDYFTVIAWKDLAVFCEENLRRHDWVFVEGRIQVRAYEDASGRKRKVYEIVALDVKRLSEFKGSESSSDDSVLKLD</sequence>
<dbReference type="InterPro" id="IPR000424">
    <property type="entry name" value="Primosome_PriB/ssb"/>
</dbReference>
<name>A0ABZ2YF80_9BACT</name>
<dbReference type="InterPro" id="IPR012340">
    <property type="entry name" value="NA-bd_OB-fold"/>
</dbReference>
<dbReference type="InterPro" id="IPR011344">
    <property type="entry name" value="ssDNA-bd"/>
</dbReference>
<evidence type="ECO:0000256" key="3">
    <source>
        <dbReference type="PIRNR" id="PIRNR002070"/>
    </source>
</evidence>
<dbReference type="Pfam" id="PF00436">
    <property type="entry name" value="SSB"/>
    <property type="match status" value="1"/>
</dbReference>
<protein>
    <recommendedName>
        <fullName evidence="2 3">Single-stranded DNA-binding protein</fullName>
        <shortName evidence="2">SSB</shortName>
    </recommendedName>
</protein>
<dbReference type="HAMAP" id="MF_00984">
    <property type="entry name" value="SSB"/>
    <property type="match status" value="1"/>
</dbReference>
<accession>A0ABZ2YF80</accession>
<reference evidence="4 5" key="1">
    <citation type="submission" date="2023-03" db="EMBL/GenBank/DDBJ databases">
        <title>Novel Species.</title>
        <authorList>
            <person name="Ma S."/>
        </authorList>
    </citation>
    <scope>NUCLEOTIDE SEQUENCE [LARGE SCALE GENOMIC DNA]</scope>
    <source>
        <strain evidence="4 5">B11</strain>
    </source>
</reference>
<dbReference type="PROSITE" id="PS50935">
    <property type="entry name" value="SSB"/>
    <property type="match status" value="1"/>
</dbReference>
<dbReference type="CDD" id="cd04496">
    <property type="entry name" value="SSB_OBF"/>
    <property type="match status" value="1"/>
</dbReference>
<organism evidence="4 5">
    <name type="scientific">Thermatribacter velox</name>
    <dbReference type="NCBI Taxonomy" id="3039681"/>
    <lineage>
        <taxon>Bacteria</taxon>
        <taxon>Pseudomonadati</taxon>
        <taxon>Atribacterota</taxon>
        <taxon>Atribacteria</taxon>
        <taxon>Atribacterales</taxon>
        <taxon>Thermatribacteraceae</taxon>
        <taxon>Thermatribacter</taxon>
    </lineage>
</organism>
<dbReference type="Gene3D" id="2.40.50.140">
    <property type="entry name" value="Nucleic acid-binding proteins"/>
    <property type="match status" value="1"/>
</dbReference>
<dbReference type="RefSeq" id="WP_369019096.1">
    <property type="nucleotide sequence ID" value="NZ_CP121689.1"/>
</dbReference>